<comment type="caution">
    <text evidence="2">The sequence shown here is derived from an EMBL/GenBank/DDBJ whole genome shotgun (WGS) entry which is preliminary data.</text>
</comment>
<evidence type="ECO:0000256" key="1">
    <source>
        <dbReference type="SAM" id="Phobius"/>
    </source>
</evidence>
<name>A0AAV7J6R3_COTGL</name>
<keyword evidence="1" id="KW-0472">Membrane</keyword>
<dbReference type="AlphaFoldDB" id="A0AAV7J6R3"/>
<keyword evidence="1" id="KW-0812">Transmembrane</keyword>
<sequence length="187" mass="21599">MINYNERTFDSWLGSYFLLLGTGAGTLAAVQAQRYYSKRAASFDRFSLMPTTQNYLRTFNHALAYIIYAWKCFSTFRYTRRDFIKHSTAKEVYLRRTKEQPAGDNSVSLSCLYSIMSSCSHPIFGSLIFQSNRANFAQGVDSLSSPIIHRAAAINPTRLHVLYNERARVFTLMYEIAKRLRRLSHAY</sequence>
<protein>
    <submittedName>
        <fullName evidence="2">Uncharacterized protein</fullName>
    </submittedName>
</protein>
<keyword evidence="1" id="KW-1133">Transmembrane helix</keyword>
<accession>A0AAV7J6R3</accession>
<evidence type="ECO:0000313" key="2">
    <source>
        <dbReference type="EMBL" id="KAH0568500.1"/>
    </source>
</evidence>
<feature type="transmembrane region" description="Helical" evidence="1">
    <location>
        <begin position="12"/>
        <end position="30"/>
    </location>
</feature>
<keyword evidence="3" id="KW-1185">Reference proteome</keyword>
<organism evidence="2 3">
    <name type="scientific">Cotesia glomerata</name>
    <name type="common">Lepidopteran parasitic wasp</name>
    <name type="synonym">Apanteles glomeratus</name>
    <dbReference type="NCBI Taxonomy" id="32391"/>
    <lineage>
        <taxon>Eukaryota</taxon>
        <taxon>Metazoa</taxon>
        <taxon>Ecdysozoa</taxon>
        <taxon>Arthropoda</taxon>
        <taxon>Hexapoda</taxon>
        <taxon>Insecta</taxon>
        <taxon>Pterygota</taxon>
        <taxon>Neoptera</taxon>
        <taxon>Endopterygota</taxon>
        <taxon>Hymenoptera</taxon>
        <taxon>Apocrita</taxon>
        <taxon>Ichneumonoidea</taxon>
        <taxon>Braconidae</taxon>
        <taxon>Microgastrinae</taxon>
        <taxon>Cotesia</taxon>
    </lineage>
</organism>
<dbReference type="Proteomes" id="UP000826195">
    <property type="component" value="Unassembled WGS sequence"/>
</dbReference>
<gene>
    <name evidence="2" type="ORF">KQX54_021086</name>
</gene>
<evidence type="ECO:0000313" key="3">
    <source>
        <dbReference type="Proteomes" id="UP000826195"/>
    </source>
</evidence>
<dbReference type="EMBL" id="JAHXZJ010000001">
    <property type="protein sequence ID" value="KAH0568500.1"/>
    <property type="molecule type" value="Genomic_DNA"/>
</dbReference>
<proteinExistence type="predicted"/>
<reference evidence="2 3" key="1">
    <citation type="journal article" date="2021" name="J. Hered.">
        <title>A chromosome-level genome assembly of the parasitoid wasp, Cotesia glomerata (Hymenoptera: Braconidae).</title>
        <authorList>
            <person name="Pinto B.J."/>
            <person name="Weis J.J."/>
            <person name="Gamble T."/>
            <person name="Ode P.J."/>
            <person name="Paul R."/>
            <person name="Zaspel J.M."/>
        </authorList>
    </citation>
    <scope>NUCLEOTIDE SEQUENCE [LARGE SCALE GENOMIC DNA]</scope>
    <source>
        <strain evidence="2">CgM1</strain>
    </source>
</reference>